<gene>
    <name evidence="1" type="ORF">FZO59_14695</name>
</gene>
<name>A0ABY3P140_9ENTR</name>
<organism evidence="1 2">
    <name type="scientific">Lelliottia nimipressuralis</name>
    <dbReference type="NCBI Taxonomy" id="69220"/>
    <lineage>
        <taxon>Bacteria</taxon>
        <taxon>Pseudomonadati</taxon>
        <taxon>Pseudomonadota</taxon>
        <taxon>Gammaproteobacteria</taxon>
        <taxon>Enterobacterales</taxon>
        <taxon>Enterobacteriaceae</taxon>
        <taxon>Lelliottia</taxon>
    </lineage>
</organism>
<dbReference type="EMBL" id="VTFR01000006">
    <property type="protein sequence ID" value="TYT32487.1"/>
    <property type="molecule type" value="Genomic_DNA"/>
</dbReference>
<proteinExistence type="predicted"/>
<comment type="caution">
    <text evidence="1">The sequence shown here is derived from an EMBL/GenBank/DDBJ whole genome shotgun (WGS) entry which is preliminary data.</text>
</comment>
<sequence length="83" mass="8781">MISPALATSGAEAINTAARISDLNILFSFTIGAVDGLLTQYYGAVKPRLIASTPNSWRGALFAKNGFILTGSGSRQSYSARQR</sequence>
<reference evidence="1 2" key="1">
    <citation type="submission" date="2019-08" db="EMBL/GenBank/DDBJ databases">
        <title>The draft genome of Lelliottia nimipressuralis strain CICC 24156.</title>
        <authorList>
            <person name="Wu W."/>
            <person name="Feng Y."/>
            <person name="Zong Z."/>
        </authorList>
    </citation>
    <scope>NUCLEOTIDE SEQUENCE [LARGE SCALE GENOMIC DNA]</scope>
    <source>
        <strain evidence="1 2">CICC 24156</strain>
    </source>
</reference>
<evidence type="ECO:0000313" key="2">
    <source>
        <dbReference type="Proteomes" id="UP000323910"/>
    </source>
</evidence>
<keyword evidence="2" id="KW-1185">Reference proteome</keyword>
<accession>A0ABY3P140</accession>
<protein>
    <submittedName>
        <fullName evidence="1">Uncharacterized protein</fullName>
    </submittedName>
</protein>
<evidence type="ECO:0000313" key="1">
    <source>
        <dbReference type="EMBL" id="TYT32487.1"/>
    </source>
</evidence>
<dbReference type="Proteomes" id="UP000323910">
    <property type="component" value="Unassembled WGS sequence"/>
</dbReference>